<evidence type="ECO:0000256" key="11">
    <source>
        <dbReference type="ARBA" id="ARBA00023136"/>
    </source>
</evidence>
<feature type="transmembrane region" description="Helical" evidence="16">
    <location>
        <begin position="59"/>
        <end position="77"/>
    </location>
</feature>
<dbReference type="SUPFAM" id="SSF81660">
    <property type="entry name" value="Metal cation-transporting ATPase, ATP-binding domain N"/>
    <property type="match status" value="1"/>
</dbReference>
<comment type="subcellular location">
    <subcellularLocation>
        <location evidence="1">Endomembrane system</location>
        <topology evidence="1">Multi-pass membrane protein</topology>
    </subcellularLocation>
    <subcellularLocation>
        <location evidence="16">Membrane</location>
        <topology evidence="16">Multi-pass membrane protein</topology>
    </subcellularLocation>
</comment>
<dbReference type="SUPFAM" id="SSF81665">
    <property type="entry name" value="Calcium ATPase, transmembrane domain M"/>
    <property type="match status" value="1"/>
</dbReference>
<organism evidence="22">
    <name type="scientific">Entamoeba dispar (strain ATCC PRA-260 / SAW760)</name>
    <dbReference type="NCBI Taxonomy" id="370354"/>
    <lineage>
        <taxon>Eukaryota</taxon>
        <taxon>Amoebozoa</taxon>
        <taxon>Evosea</taxon>
        <taxon>Archamoebae</taxon>
        <taxon>Mastigamoebida</taxon>
        <taxon>Entamoebidae</taxon>
        <taxon>Entamoeba</taxon>
    </lineage>
</organism>
<dbReference type="GO" id="GO:0045332">
    <property type="term" value="P:phospholipid translocation"/>
    <property type="evidence" value="ECO:0007669"/>
    <property type="project" value="TreeGrafter"/>
</dbReference>
<evidence type="ECO:0000256" key="17">
    <source>
        <dbReference type="SAM" id="MobiDB-lite"/>
    </source>
</evidence>
<evidence type="ECO:0000256" key="16">
    <source>
        <dbReference type="RuleBase" id="RU362033"/>
    </source>
</evidence>
<dbReference type="SFLD" id="SFLDG00002">
    <property type="entry name" value="C1.7:_P-type_atpase_like"/>
    <property type="match status" value="1"/>
</dbReference>
<comment type="cofactor">
    <cofactor evidence="15">
        <name>Mg(2+)</name>
        <dbReference type="ChEBI" id="CHEBI:18420"/>
    </cofactor>
</comment>
<dbReference type="GO" id="GO:0005524">
    <property type="term" value="F:ATP binding"/>
    <property type="evidence" value="ECO:0007669"/>
    <property type="project" value="UniProtKB-UniRule"/>
</dbReference>
<dbReference type="GO" id="GO:0012505">
    <property type="term" value="C:endomembrane system"/>
    <property type="evidence" value="ECO:0007669"/>
    <property type="project" value="UniProtKB-SubCell"/>
</dbReference>
<dbReference type="InterPro" id="IPR059000">
    <property type="entry name" value="ATPase_P-type_domA"/>
</dbReference>
<feature type="domain" description="P-type ATPase C-terminal" evidence="20">
    <location>
        <begin position="1010"/>
        <end position="1263"/>
    </location>
</feature>
<dbReference type="InterPro" id="IPR006539">
    <property type="entry name" value="P-type_ATPase_IV"/>
</dbReference>
<dbReference type="SUPFAM" id="SSF56784">
    <property type="entry name" value="HAD-like"/>
    <property type="match status" value="1"/>
</dbReference>
<dbReference type="Pfam" id="PF00122">
    <property type="entry name" value="E1-E2_ATPase"/>
    <property type="match status" value="1"/>
</dbReference>
<evidence type="ECO:0000256" key="8">
    <source>
        <dbReference type="ARBA" id="ARBA00022842"/>
    </source>
</evidence>
<feature type="binding site" evidence="15">
    <location>
        <position position="988"/>
    </location>
    <ligand>
        <name>Mg(2+)</name>
        <dbReference type="ChEBI" id="CHEBI:18420"/>
    </ligand>
</feature>
<evidence type="ECO:0000256" key="14">
    <source>
        <dbReference type="PIRSR" id="PIRSR606539-2"/>
    </source>
</evidence>
<keyword evidence="10 16" id="KW-1133">Transmembrane helix</keyword>
<dbReference type="SFLD" id="SFLDS00003">
    <property type="entry name" value="Haloacid_Dehalogenase"/>
    <property type="match status" value="1"/>
</dbReference>
<evidence type="ECO:0000256" key="5">
    <source>
        <dbReference type="ARBA" id="ARBA00022723"/>
    </source>
</evidence>
<dbReference type="PANTHER" id="PTHR24092">
    <property type="entry name" value="PROBABLE PHOSPHOLIPID-TRANSPORTING ATPASE"/>
    <property type="match status" value="1"/>
</dbReference>
<feature type="transmembrane region" description="Helical" evidence="16">
    <location>
        <begin position="83"/>
        <end position="102"/>
    </location>
</feature>
<reference evidence="22" key="1">
    <citation type="submission" date="2007-12" db="EMBL/GenBank/DDBJ databases">
        <title>Annotation of Entamoeba dispar SAW760.</title>
        <authorList>
            <person name="Lorenzi H."/>
            <person name="Inman J."/>
            <person name="Schobel S."/>
            <person name="Amedeo P."/>
            <person name="Caler E."/>
        </authorList>
    </citation>
    <scope>NUCLEOTIDE SEQUENCE [LARGE SCALE GENOMIC DNA]</scope>
    <source>
        <strain evidence="22">ATCC PRA-260 / SAW760</strain>
    </source>
</reference>
<sequence>MSAEVKQKKPEKSELRYPTIHLFDYQRNKKEGFPDNAVKTTKYCWWSFIPVFLFNQFKYFINLFFLIIAILSCIPQLSAASPVASIVPVCIMLGFSCIRELLDEFRKFRADKKLNKVEYDKLQNDGNITKTKASQIYPGDILVLSNNSRIPADGIPLQTTNEDGLVFIETSELDGESNLKQRLVPSHFIDKSYEDICQLKGDFLTTQPDPNFDHFVGTFEIGSQNYSVSEKNFIPNGCIIRNTERLLLFIVYCGFDTKLAKNSSKPKIKFSHTNSRFNRFVAIALIFDFIIILASTICYFTYSYIYRKGEKWYLPDTDNVWKQTVLHFFSFLNMFSFLVPVSCLVSLEFSKMFQMLFMSFDSDLEINTLNSIGENETKGCMPWTGTLNDELGLVEYVLSDKTGTLTENQMKFIKCSIDGYIFEETGNGIIASNMNNENINKFKAERTLFESDVGNNFVGVSIPESLMSSAIPTAAQSLVISRIMTYDNLREKGTTTLVEESEDKEVNITSLDSWNEPIKSDIKRRPIKKLGENNDSYRRNSFFHDSYFGLNRSRNSLNSQPQIPIMLINKDNEDTIIETPNPISTVENENTTQFQNSQINPHLITVKKKRSNEYPQYKPNKLTLSLFSHPTTGTTSEKISRKQSLSKKDDESQILFCSTEGDNNSKNKNEGVLKKMDEFIRCMAICHEAVSNIHGKKITFQSGSPDEIALCEEASLNGYIFTKRTQKSIFLIIAGEEHQVDIQAVFPFDSNRKRMSVLVRMWDGTLVLYLKGADMTTLPLMKTGEKIKEAQMDVNKFAREGYRTLVLGYKIIPDSVFIEWMIKYDNAKSLVVGRDEAINAAISEIEKDFTLLGVSAVEDKLQDGVPETIQSLRRGGIRIWMITGDKVETAINIGSTCGLTQQEKIIHMTTDNCVEVLKNGVLNEDYSVVFDFGVYNAVGKLDDFWNIVLGAKAVICCRVTPLIKGEIIKNAKNRTGKVCLGIGDGGNDISLIKESDVGVGIFGKEGTQAAQTSDYAVRKFRHLQKLIYFHGRQALRRNTLIVKLSFYKNVAFILMQFWFGIQNAFSGQSLYEDLIITLFNMIMTSMPPVFIGAFEIDIPFFAARDYPEVHKEILKGNNFTSITSYISWLVLAVYQSVMLYLLSSSIIITNDVFDEYGKTGGYGCFSVLISITSTLTILTTMALSIKSWNFFLALGFFVSFLLSLICILLVSFVPQMSKRGLSTNAFSIIFSQPSTYLFILLYVILAITPLLLRNFCNRTIAPKQYQIIQEVVHKHPLTEYGKSRTIYQEGSVEAHDYFSEFCKPKPLDDKNNKNNEIEMKQQPNNVSFTVNSCDK</sequence>
<dbReference type="RefSeq" id="XP_001741005.1">
    <property type="nucleotide sequence ID" value="XM_001740953.1"/>
</dbReference>
<dbReference type="Pfam" id="PF16212">
    <property type="entry name" value="PhoLip_ATPase_C"/>
    <property type="match status" value="1"/>
</dbReference>
<dbReference type="NCBIfam" id="TIGR01494">
    <property type="entry name" value="ATPase_P-type"/>
    <property type="match status" value="1"/>
</dbReference>
<keyword evidence="21" id="KW-0378">Hydrolase</keyword>
<evidence type="ECO:0000256" key="10">
    <source>
        <dbReference type="ARBA" id="ARBA00022989"/>
    </source>
</evidence>
<feature type="transmembrane region" description="Helical" evidence="16">
    <location>
        <begin position="1040"/>
        <end position="1059"/>
    </location>
</feature>
<keyword evidence="9 16" id="KW-1278">Translocase</keyword>
<feature type="binding site" evidence="14">
    <location>
        <position position="771"/>
    </location>
    <ligand>
        <name>ATP</name>
        <dbReference type="ChEBI" id="CHEBI:30616"/>
    </ligand>
</feature>
<feature type="transmembrane region" description="Helical" evidence="16">
    <location>
        <begin position="325"/>
        <end position="347"/>
    </location>
</feature>
<feature type="binding site" evidence="14">
    <location>
        <position position="748"/>
    </location>
    <ligand>
        <name>ATP</name>
        <dbReference type="ChEBI" id="CHEBI:30616"/>
    </ligand>
</feature>
<feature type="binding site" evidence="14">
    <location>
        <position position="885"/>
    </location>
    <ligand>
        <name>ATP</name>
        <dbReference type="ChEBI" id="CHEBI:30616"/>
    </ligand>
</feature>
<feature type="binding site" evidence="14">
    <location>
        <position position="987"/>
    </location>
    <ligand>
        <name>ATP</name>
        <dbReference type="ChEBI" id="CHEBI:30616"/>
    </ligand>
</feature>
<dbReference type="InterPro" id="IPR018303">
    <property type="entry name" value="ATPase_P-typ_P_site"/>
</dbReference>
<dbReference type="EC" id="7.6.2.1" evidence="16"/>
<proteinExistence type="inferred from homology"/>
<evidence type="ECO:0000256" key="9">
    <source>
        <dbReference type="ARBA" id="ARBA00022967"/>
    </source>
</evidence>
<feature type="domain" description="P-type ATPase A" evidence="18">
    <location>
        <begin position="122"/>
        <end position="181"/>
    </location>
</feature>
<protein>
    <recommendedName>
        <fullName evidence="16">Phospholipid-transporting ATPase</fullName>
        <ecNumber evidence="16">7.6.2.1</ecNumber>
    </recommendedName>
</protein>
<evidence type="ECO:0000256" key="6">
    <source>
        <dbReference type="ARBA" id="ARBA00022741"/>
    </source>
</evidence>
<feature type="binding site" evidence="14">
    <location>
        <position position="803"/>
    </location>
    <ligand>
        <name>ATP</name>
        <dbReference type="ChEBI" id="CHEBI:30616"/>
    </ligand>
</feature>
<feature type="region of interest" description="Disordered" evidence="17">
    <location>
        <begin position="625"/>
        <end position="644"/>
    </location>
</feature>
<keyword evidence="4 16" id="KW-0812">Transmembrane</keyword>
<dbReference type="InterPro" id="IPR032630">
    <property type="entry name" value="P_typ_ATPase_c"/>
</dbReference>
<feature type="binding site" evidence="14">
    <location>
        <position position="400"/>
    </location>
    <ligand>
        <name>ATP</name>
        <dbReference type="ChEBI" id="CHEBI:30616"/>
    </ligand>
</feature>
<evidence type="ECO:0000259" key="19">
    <source>
        <dbReference type="Pfam" id="PF16209"/>
    </source>
</evidence>
<feature type="transmembrane region" description="Helical" evidence="16">
    <location>
        <begin position="280"/>
        <end position="305"/>
    </location>
</feature>
<dbReference type="InterPro" id="IPR008250">
    <property type="entry name" value="ATPase_P-typ_transduc_dom_A_sf"/>
</dbReference>
<keyword evidence="5 15" id="KW-0479">Metal-binding</keyword>
<feature type="transmembrane region" description="Helical" evidence="16">
    <location>
        <begin position="1233"/>
        <end position="1252"/>
    </location>
</feature>
<dbReference type="Gene3D" id="2.70.150.10">
    <property type="entry name" value="Calcium-transporting ATPase, cytoplasmic transduction domain A"/>
    <property type="match status" value="1"/>
</dbReference>
<evidence type="ECO:0000313" key="22">
    <source>
        <dbReference type="Proteomes" id="UP000008076"/>
    </source>
</evidence>
<evidence type="ECO:0000256" key="13">
    <source>
        <dbReference type="PIRSR" id="PIRSR606539-1"/>
    </source>
</evidence>
<keyword evidence="11 16" id="KW-0472">Membrane</keyword>
<dbReference type="SFLD" id="SFLDF00027">
    <property type="entry name" value="p-type_atpase"/>
    <property type="match status" value="1"/>
</dbReference>
<evidence type="ECO:0000256" key="4">
    <source>
        <dbReference type="ARBA" id="ARBA00022692"/>
    </source>
</evidence>
<evidence type="ECO:0000256" key="15">
    <source>
        <dbReference type="PIRSR" id="PIRSR606539-3"/>
    </source>
</evidence>
<evidence type="ECO:0000256" key="1">
    <source>
        <dbReference type="ARBA" id="ARBA00004127"/>
    </source>
</evidence>
<keyword evidence="8 15" id="KW-0460">Magnesium</keyword>
<evidence type="ECO:0000256" key="12">
    <source>
        <dbReference type="ARBA" id="ARBA00034036"/>
    </source>
</evidence>
<feature type="binding site" evidence="14">
    <location>
        <position position="401"/>
    </location>
    <ligand>
        <name>ATP</name>
        <dbReference type="ChEBI" id="CHEBI:30616"/>
    </ligand>
</feature>
<keyword evidence="22" id="KW-1185">Reference proteome</keyword>
<feature type="transmembrane region" description="Helical" evidence="16">
    <location>
        <begin position="1190"/>
        <end position="1213"/>
    </location>
</feature>
<feature type="binding site" evidence="15">
    <location>
        <position position="984"/>
    </location>
    <ligand>
        <name>Mg(2+)</name>
        <dbReference type="ChEBI" id="CHEBI:18420"/>
    </ligand>
</feature>
<feature type="transmembrane region" description="Helical" evidence="16">
    <location>
        <begin position="1074"/>
        <end position="1094"/>
    </location>
</feature>
<evidence type="ECO:0000256" key="2">
    <source>
        <dbReference type="ARBA" id="ARBA00008109"/>
    </source>
</evidence>
<dbReference type="PANTHER" id="PTHR24092:SF180">
    <property type="entry name" value="PHOSPHOLIPID-TRANSPORTING ATPASE DNF1-RELATED"/>
    <property type="match status" value="1"/>
</dbReference>
<feature type="compositionally biased region" description="Polar residues" evidence="17">
    <location>
        <begin position="1321"/>
        <end position="1335"/>
    </location>
</feature>
<dbReference type="VEuPathDB" id="AmoebaDB:EDI_043500"/>
<dbReference type="PRINTS" id="PR00119">
    <property type="entry name" value="CATATPASE"/>
</dbReference>
<dbReference type="Gene3D" id="3.40.1110.10">
    <property type="entry name" value="Calcium-transporting ATPase, cytoplasmic domain N"/>
    <property type="match status" value="1"/>
</dbReference>
<dbReference type="GO" id="GO:0005886">
    <property type="term" value="C:plasma membrane"/>
    <property type="evidence" value="ECO:0007669"/>
    <property type="project" value="TreeGrafter"/>
</dbReference>
<dbReference type="KEGG" id="edi:EDI_043500"/>
<feature type="binding site" evidence="14">
    <location>
        <position position="883"/>
    </location>
    <ligand>
        <name>ATP</name>
        <dbReference type="ChEBI" id="CHEBI:30616"/>
    </ligand>
</feature>
<feature type="binding site" evidence="14">
    <location>
        <position position="402"/>
    </location>
    <ligand>
        <name>ATP</name>
        <dbReference type="ChEBI" id="CHEBI:30616"/>
    </ligand>
</feature>
<feature type="active site" description="4-aspartylphosphate intermediate" evidence="13">
    <location>
        <position position="400"/>
    </location>
</feature>
<dbReference type="InterPro" id="IPR032631">
    <property type="entry name" value="P-type_ATPase_N"/>
</dbReference>
<evidence type="ECO:0000313" key="21">
    <source>
        <dbReference type="EMBL" id="EDR22572.1"/>
    </source>
</evidence>
<dbReference type="Pfam" id="PF13246">
    <property type="entry name" value="Cation_ATPase"/>
    <property type="match status" value="1"/>
</dbReference>
<dbReference type="SUPFAM" id="SSF81653">
    <property type="entry name" value="Calcium ATPase, transduction domain A"/>
    <property type="match status" value="1"/>
</dbReference>
<dbReference type="OrthoDB" id="377733at2759"/>
<dbReference type="OMA" id="WDSSRTH"/>
<feature type="binding site" evidence="14">
    <location>
        <position position="964"/>
    </location>
    <ligand>
        <name>ATP</name>
        <dbReference type="ChEBI" id="CHEBI:30616"/>
    </ligand>
</feature>
<keyword evidence="3" id="KW-0813">Transport</keyword>
<keyword evidence="7 14" id="KW-0067">ATP-binding</keyword>
<dbReference type="InterPro" id="IPR001757">
    <property type="entry name" value="P_typ_ATPase"/>
</dbReference>
<dbReference type="InterPro" id="IPR023299">
    <property type="entry name" value="ATPase_P-typ_cyto_dom_N"/>
</dbReference>
<evidence type="ECO:0000259" key="18">
    <source>
        <dbReference type="Pfam" id="PF00122"/>
    </source>
</evidence>
<dbReference type="InterPro" id="IPR044492">
    <property type="entry name" value="P_typ_ATPase_HD_dom"/>
</dbReference>
<feature type="transmembrane region" description="Helical" evidence="16">
    <location>
        <begin position="1125"/>
        <end position="1148"/>
    </location>
</feature>
<dbReference type="eggNOG" id="KOG0206">
    <property type="taxonomic scope" value="Eukaryota"/>
</dbReference>
<dbReference type="InterPro" id="IPR023214">
    <property type="entry name" value="HAD_sf"/>
</dbReference>
<dbReference type="GO" id="GO:0000287">
    <property type="term" value="F:magnesium ion binding"/>
    <property type="evidence" value="ECO:0007669"/>
    <property type="project" value="UniProtKB-UniRule"/>
</dbReference>
<dbReference type="Proteomes" id="UP000008076">
    <property type="component" value="Unassembled WGS sequence"/>
</dbReference>
<dbReference type="PROSITE" id="PS00154">
    <property type="entry name" value="ATPASE_E1_E2"/>
    <property type="match status" value="1"/>
</dbReference>
<evidence type="ECO:0000256" key="3">
    <source>
        <dbReference type="ARBA" id="ARBA00022448"/>
    </source>
</evidence>
<dbReference type="EMBL" id="DS550638">
    <property type="protein sequence ID" value="EDR22572.1"/>
    <property type="molecule type" value="Genomic_DNA"/>
</dbReference>
<dbReference type="GO" id="GO:0016887">
    <property type="term" value="F:ATP hydrolysis activity"/>
    <property type="evidence" value="ECO:0007669"/>
    <property type="project" value="InterPro"/>
</dbReference>
<feature type="domain" description="P-type ATPase N-terminal" evidence="19">
    <location>
        <begin position="20"/>
        <end position="86"/>
    </location>
</feature>
<feature type="compositionally biased region" description="Polar residues" evidence="17">
    <location>
        <begin position="625"/>
        <end position="637"/>
    </location>
</feature>
<feature type="binding site" evidence="14">
    <location>
        <position position="707"/>
    </location>
    <ligand>
        <name>ATP</name>
        <dbReference type="ChEBI" id="CHEBI:30616"/>
    </ligand>
</feature>
<comment type="catalytic activity">
    <reaction evidence="12 16">
        <text>ATP + H2O + phospholipidSide 1 = ADP + phosphate + phospholipidSide 2.</text>
        <dbReference type="EC" id="7.6.2.1"/>
    </reaction>
</comment>
<feature type="binding site" evidence="15">
    <location>
        <position position="402"/>
    </location>
    <ligand>
        <name>Mg(2+)</name>
        <dbReference type="ChEBI" id="CHEBI:18420"/>
    </ligand>
</feature>
<evidence type="ECO:0000256" key="7">
    <source>
        <dbReference type="ARBA" id="ARBA00022840"/>
    </source>
</evidence>
<dbReference type="GeneID" id="5886194"/>
<feature type="binding site" evidence="14">
    <location>
        <position position="988"/>
    </location>
    <ligand>
        <name>ATP</name>
        <dbReference type="ChEBI" id="CHEBI:30616"/>
    </ligand>
</feature>
<evidence type="ECO:0000259" key="20">
    <source>
        <dbReference type="Pfam" id="PF16212"/>
    </source>
</evidence>
<dbReference type="Gene3D" id="3.40.50.1000">
    <property type="entry name" value="HAD superfamily/HAD-like"/>
    <property type="match status" value="1"/>
</dbReference>
<dbReference type="InterPro" id="IPR036412">
    <property type="entry name" value="HAD-like_sf"/>
</dbReference>
<feature type="binding site" evidence="14">
    <location>
        <position position="884"/>
    </location>
    <ligand>
        <name>ATP</name>
        <dbReference type="ChEBI" id="CHEBI:30616"/>
    </ligand>
</feature>
<dbReference type="NCBIfam" id="TIGR01652">
    <property type="entry name" value="ATPase-Plipid"/>
    <property type="match status" value="1"/>
</dbReference>
<feature type="region of interest" description="Disordered" evidence="17">
    <location>
        <begin position="1312"/>
        <end position="1335"/>
    </location>
</feature>
<dbReference type="GO" id="GO:0140326">
    <property type="term" value="F:ATPase-coupled intramembrane lipid transporter activity"/>
    <property type="evidence" value="ECO:0007669"/>
    <property type="project" value="UniProtKB-EC"/>
</dbReference>
<keyword evidence="6 14" id="KW-0547">Nucleotide-binding</keyword>
<feature type="binding site" evidence="15">
    <location>
        <position position="400"/>
    </location>
    <ligand>
        <name>Mg(2+)</name>
        <dbReference type="ChEBI" id="CHEBI:18420"/>
    </ligand>
</feature>
<feature type="binding site" evidence="14">
    <location>
        <position position="958"/>
    </location>
    <ligand>
        <name>ATP</name>
        <dbReference type="ChEBI" id="CHEBI:30616"/>
    </ligand>
</feature>
<feature type="transmembrane region" description="Helical" evidence="16">
    <location>
        <begin position="1160"/>
        <end position="1183"/>
    </location>
</feature>
<dbReference type="InterPro" id="IPR023298">
    <property type="entry name" value="ATPase_P-typ_TM_dom_sf"/>
</dbReference>
<name>B0ESE8_ENTDS</name>
<comment type="similarity">
    <text evidence="2 16">Belongs to the cation transport ATPase (P-type) (TC 3.A.3) family. Type IV subfamily.</text>
</comment>
<gene>
    <name evidence="21" type="ORF">EDI_043500</name>
</gene>
<dbReference type="Pfam" id="PF16209">
    <property type="entry name" value="PhoLip_ATPase_N"/>
    <property type="match status" value="1"/>
</dbReference>
<accession>B0ESE8</accession>